<dbReference type="AlphaFoldDB" id="A0A1M6MAT0"/>
<dbReference type="Gene3D" id="3.40.50.2000">
    <property type="entry name" value="Glycogen Phosphorylase B"/>
    <property type="match status" value="2"/>
</dbReference>
<accession>A0A1M6MAT0</accession>
<dbReference type="CDD" id="cd03808">
    <property type="entry name" value="GT4_CapM-like"/>
    <property type="match status" value="1"/>
</dbReference>
<feature type="domain" description="Glycosyl transferase family 1" evidence="1">
    <location>
        <begin position="216"/>
        <end position="367"/>
    </location>
</feature>
<evidence type="ECO:0000313" key="3">
    <source>
        <dbReference type="EMBL" id="SHJ80552.1"/>
    </source>
</evidence>
<dbReference type="InterPro" id="IPR001296">
    <property type="entry name" value="Glyco_trans_1"/>
</dbReference>
<keyword evidence="3" id="KW-0808">Transferase</keyword>
<dbReference type="OrthoDB" id="3199616at2"/>
<dbReference type="InterPro" id="IPR028098">
    <property type="entry name" value="Glyco_trans_4-like_N"/>
</dbReference>
<dbReference type="Pfam" id="PF13439">
    <property type="entry name" value="Glyco_transf_4"/>
    <property type="match status" value="1"/>
</dbReference>
<keyword evidence="4" id="KW-1185">Reference proteome</keyword>
<dbReference type="Pfam" id="PF00534">
    <property type="entry name" value="Glycos_transf_1"/>
    <property type="match status" value="1"/>
</dbReference>
<evidence type="ECO:0000313" key="4">
    <source>
        <dbReference type="Proteomes" id="UP000184080"/>
    </source>
</evidence>
<sequence length="396" mass="44862">MKKIAYVITQSELGGAQKNVLLLCNGFKDKYDITVYSAPGGKMIDELNSIGIRHVAIPEMVREINPIMDFKCYKKLKMEFKKNKYDVVHSHSSKAGILAREAALSAGVKNIIYTAHGFVFNEPMSTAKKKLYTFLEAYESRKTTSLICVDENDISIAKNKGIKPKKNLVYVPNGIDFDRAITKVDSQFVKYQSSDKLDANCLCIGKEKNSQTHISKMRKNFGISEGDFVFGSVANFYETKGHRYLIQAFKDMCTEGYEAKLILIGDGHLLQEMKALAGDNKNIIFTGYVENAMDKMRIIDCFVMSSVKEGFPFVILEAIKNKIPIVSTDVGAIRKILNEEEFGILTQPNNVDSLRLSMIKAMEEYPMMIKKAEKSYECNKERYSLETMIKQTEELY</sequence>
<name>A0A1M6MAT0_9CLOT</name>
<dbReference type="PANTHER" id="PTHR12526">
    <property type="entry name" value="GLYCOSYLTRANSFERASE"/>
    <property type="match status" value="1"/>
</dbReference>
<feature type="domain" description="Glycosyltransferase subfamily 4-like N-terminal" evidence="2">
    <location>
        <begin position="14"/>
        <end position="179"/>
    </location>
</feature>
<gene>
    <name evidence="3" type="ORF">SAMN05444401_3921</name>
</gene>
<dbReference type="PANTHER" id="PTHR12526:SF630">
    <property type="entry name" value="GLYCOSYLTRANSFERASE"/>
    <property type="match status" value="1"/>
</dbReference>
<organism evidence="3 4">
    <name type="scientific">Clostridium amylolyticum</name>
    <dbReference type="NCBI Taxonomy" id="1121298"/>
    <lineage>
        <taxon>Bacteria</taxon>
        <taxon>Bacillati</taxon>
        <taxon>Bacillota</taxon>
        <taxon>Clostridia</taxon>
        <taxon>Eubacteriales</taxon>
        <taxon>Clostridiaceae</taxon>
        <taxon>Clostridium</taxon>
    </lineage>
</organism>
<dbReference type="GO" id="GO:0016757">
    <property type="term" value="F:glycosyltransferase activity"/>
    <property type="evidence" value="ECO:0007669"/>
    <property type="project" value="InterPro"/>
</dbReference>
<evidence type="ECO:0000259" key="1">
    <source>
        <dbReference type="Pfam" id="PF00534"/>
    </source>
</evidence>
<protein>
    <submittedName>
        <fullName evidence="3">Glycosyltransferase involved in cell wall bisynthesis</fullName>
    </submittedName>
</protein>
<proteinExistence type="predicted"/>
<evidence type="ECO:0000259" key="2">
    <source>
        <dbReference type="Pfam" id="PF13439"/>
    </source>
</evidence>
<reference evidence="3 4" key="1">
    <citation type="submission" date="2016-11" db="EMBL/GenBank/DDBJ databases">
        <authorList>
            <person name="Jaros S."/>
            <person name="Januszkiewicz K."/>
            <person name="Wedrychowicz H."/>
        </authorList>
    </citation>
    <scope>NUCLEOTIDE SEQUENCE [LARGE SCALE GENOMIC DNA]</scope>
    <source>
        <strain evidence="3 4">DSM 21864</strain>
    </source>
</reference>
<dbReference type="SUPFAM" id="SSF53756">
    <property type="entry name" value="UDP-Glycosyltransferase/glycogen phosphorylase"/>
    <property type="match status" value="1"/>
</dbReference>
<dbReference type="Proteomes" id="UP000184080">
    <property type="component" value="Unassembled WGS sequence"/>
</dbReference>
<dbReference type="EMBL" id="FQZO01000008">
    <property type="protein sequence ID" value="SHJ80552.1"/>
    <property type="molecule type" value="Genomic_DNA"/>
</dbReference>
<dbReference type="STRING" id="1121298.SAMN05444401_3921"/>
<dbReference type="RefSeq" id="WP_073010800.1">
    <property type="nucleotide sequence ID" value="NZ_FQZO01000008.1"/>
</dbReference>